<name>A0A8S5LGA4_9CAUD</name>
<sequence length="122" mass="14140">MDLFSFRVLLSLQPKGENSKFPICGWDSSYSNISDFTAEEIAEKLGCSLEQVQGSFLHLERNGYVHLLRFRSPLSESPELYGVKISHKGFHWKYFFIERFSLLLLIPLLIAFFTAIFEKLLT</sequence>
<organism evidence="2">
    <name type="scientific">Myoviridae sp. ctHP32</name>
    <dbReference type="NCBI Taxonomy" id="2823539"/>
    <lineage>
        <taxon>Viruses</taxon>
        <taxon>Duplodnaviria</taxon>
        <taxon>Heunggongvirae</taxon>
        <taxon>Uroviricota</taxon>
        <taxon>Caudoviricetes</taxon>
    </lineage>
</organism>
<keyword evidence="1" id="KW-1133">Transmembrane helix</keyword>
<protein>
    <submittedName>
        <fullName evidence="2">Bacterial regulatory protein</fullName>
    </submittedName>
</protein>
<reference evidence="2" key="1">
    <citation type="journal article" date="2021" name="Proc. Natl. Acad. Sci. U.S.A.">
        <title>A Catalog of Tens of Thousands of Viruses from Human Metagenomes Reveals Hidden Associations with Chronic Diseases.</title>
        <authorList>
            <person name="Tisza M.J."/>
            <person name="Buck C.B."/>
        </authorList>
    </citation>
    <scope>NUCLEOTIDE SEQUENCE</scope>
    <source>
        <strain evidence="2">CtHP32</strain>
    </source>
</reference>
<accession>A0A8S5LGA4</accession>
<dbReference type="EMBL" id="BK014710">
    <property type="protein sequence ID" value="DAD68841.1"/>
    <property type="molecule type" value="Genomic_DNA"/>
</dbReference>
<proteinExistence type="predicted"/>
<feature type="transmembrane region" description="Helical" evidence="1">
    <location>
        <begin position="94"/>
        <end position="117"/>
    </location>
</feature>
<evidence type="ECO:0000313" key="2">
    <source>
        <dbReference type="EMBL" id="DAD68841.1"/>
    </source>
</evidence>
<keyword evidence="1" id="KW-0472">Membrane</keyword>
<evidence type="ECO:0000256" key="1">
    <source>
        <dbReference type="SAM" id="Phobius"/>
    </source>
</evidence>
<keyword evidence="1" id="KW-0812">Transmembrane</keyword>